<dbReference type="Gene3D" id="2.60.40.10">
    <property type="entry name" value="Immunoglobulins"/>
    <property type="match status" value="1"/>
</dbReference>
<dbReference type="AlphaFoldDB" id="A0A2M8PHB1"/>
<dbReference type="InterPro" id="IPR004193">
    <property type="entry name" value="Glyco_hydro_13_N"/>
</dbReference>
<dbReference type="Pfam" id="PF02922">
    <property type="entry name" value="CBM_48"/>
    <property type="match status" value="1"/>
</dbReference>
<dbReference type="EMBL" id="PGTM01000023">
    <property type="protein sequence ID" value="PJF36938.1"/>
    <property type="molecule type" value="Genomic_DNA"/>
</dbReference>
<dbReference type="PROSITE" id="PS51166">
    <property type="entry name" value="CBM20"/>
    <property type="match status" value="1"/>
</dbReference>
<accession>A0A2M8PHB1</accession>
<gene>
    <name evidence="2" type="ORF">CUN49_02930</name>
</gene>
<dbReference type="InterPro" id="IPR002044">
    <property type="entry name" value="CBM20"/>
</dbReference>
<evidence type="ECO:0000259" key="1">
    <source>
        <dbReference type="PROSITE" id="PS51166"/>
    </source>
</evidence>
<evidence type="ECO:0000313" key="2">
    <source>
        <dbReference type="EMBL" id="PJF36938.1"/>
    </source>
</evidence>
<dbReference type="SUPFAM" id="SSF81296">
    <property type="entry name" value="E set domains"/>
    <property type="match status" value="1"/>
</dbReference>
<dbReference type="GO" id="GO:2001070">
    <property type="term" value="F:starch binding"/>
    <property type="evidence" value="ECO:0007669"/>
    <property type="project" value="InterPro"/>
</dbReference>
<dbReference type="Proteomes" id="UP000229681">
    <property type="component" value="Unassembled WGS sequence"/>
</dbReference>
<evidence type="ECO:0000313" key="3">
    <source>
        <dbReference type="Proteomes" id="UP000229681"/>
    </source>
</evidence>
<dbReference type="CDD" id="cd07184">
    <property type="entry name" value="E_set_Isoamylase_like_N"/>
    <property type="match status" value="1"/>
</dbReference>
<dbReference type="GO" id="GO:0005975">
    <property type="term" value="P:carbohydrate metabolic process"/>
    <property type="evidence" value="ECO:0007669"/>
    <property type="project" value="InterPro"/>
</dbReference>
<organism evidence="2 3">
    <name type="scientific">Candidatus Thermofonsia Clade 1 bacterium</name>
    <dbReference type="NCBI Taxonomy" id="2364210"/>
    <lineage>
        <taxon>Bacteria</taxon>
        <taxon>Bacillati</taxon>
        <taxon>Chloroflexota</taxon>
        <taxon>Candidatus Thermofontia</taxon>
        <taxon>Candidatus Thermofonsia Clade 1</taxon>
    </lineage>
</organism>
<sequence>MIKKSFLKTKCKVTFEAPPAIADGAETIHLVGDFNDWNETSHPMEKKKNGRFTLVIDLPLNREFQYRYLVNGTTWHNDWNADKYVPNPFSGDNSVVTTYPPAE</sequence>
<dbReference type="GO" id="GO:0004553">
    <property type="term" value="F:hydrolase activity, hydrolyzing O-glycosyl compounds"/>
    <property type="evidence" value="ECO:0007669"/>
    <property type="project" value="InterPro"/>
</dbReference>
<dbReference type="InterPro" id="IPR014756">
    <property type="entry name" value="Ig_E-set"/>
</dbReference>
<keyword evidence="2" id="KW-0378">Hydrolase</keyword>
<reference evidence="2 3" key="1">
    <citation type="submission" date="2017-11" db="EMBL/GenBank/DDBJ databases">
        <title>Evolution of Phototrophy in the Chloroflexi Phylum Driven by Horizontal Gene Transfer.</title>
        <authorList>
            <person name="Ward L.M."/>
            <person name="Hemp J."/>
            <person name="Shih P.M."/>
            <person name="Mcglynn S.E."/>
            <person name="Fischer W."/>
        </authorList>
    </citation>
    <scope>NUCLEOTIDE SEQUENCE [LARGE SCALE GENOMIC DNA]</scope>
    <source>
        <strain evidence="2">JP3_13</strain>
    </source>
</reference>
<comment type="caution">
    <text evidence="2">The sequence shown here is derived from an EMBL/GenBank/DDBJ whole genome shotgun (WGS) entry which is preliminary data.</text>
</comment>
<dbReference type="InterPro" id="IPR013783">
    <property type="entry name" value="Ig-like_fold"/>
</dbReference>
<proteinExistence type="predicted"/>
<feature type="domain" description="CBM20" evidence="1">
    <location>
        <begin position="5"/>
        <end position="101"/>
    </location>
</feature>
<protein>
    <submittedName>
        <fullName evidence="2">Glycoside hydrolase</fullName>
    </submittedName>
</protein>
<name>A0A2M8PHB1_9CHLR</name>